<proteinExistence type="inferred from homology"/>
<dbReference type="EMBL" id="KZ613970">
    <property type="protein sequence ID" value="PMD29950.1"/>
    <property type="molecule type" value="Genomic_DNA"/>
</dbReference>
<feature type="domain" description="Isochorismatase-like" evidence="3">
    <location>
        <begin position="22"/>
        <end position="188"/>
    </location>
</feature>
<dbReference type="SUPFAM" id="SSF52499">
    <property type="entry name" value="Isochorismatase-like hydrolases"/>
    <property type="match status" value="1"/>
</dbReference>
<dbReference type="InterPro" id="IPR050272">
    <property type="entry name" value="Isochorismatase-like_hydrls"/>
</dbReference>
<evidence type="ECO:0000313" key="5">
    <source>
        <dbReference type="Proteomes" id="UP000235786"/>
    </source>
</evidence>
<sequence length="192" mass="20741">MSLRTLRSLVGVPPSAPSVNDSVLVIIDVQNEYIDGLLQITNPEPSRKVIHSLLEQYRTTSGDVIHVVHDAPEGAPVFTPNTHLAEIVDELKPLETEPIIHKRHASAFTGTTFQEELTKIGKTKIVLVGYMAHNCISATARAGTELGYDISVVRDGVGDREIPGATAEELVRVTLAELADVVATVINSTDLE</sequence>
<dbReference type="PANTHER" id="PTHR43540">
    <property type="entry name" value="PEROXYUREIDOACRYLATE/UREIDOACRYLATE AMIDOHYDROLASE-RELATED"/>
    <property type="match status" value="1"/>
</dbReference>
<reference evidence="4 5" key="1">
    <citation type="submission" date="2016-04" db="EMBL/GenBank/DDBJ databases">
        <title>A degradative enzymes factory behind the ericoid mycorrhizal symbiosis.</title>
        <authorList>
            <consortium name="DOE Joint Genome Institute"/>
            <person name="Martino E."/>
            <person name="Morin E."/>
            <person name="Grelet G."/>
            <person name="Kuo A."/>
            <person name="Kohler A."/>
            <person name="Daghino S."/>
            <person name="Barry K."/>
            <person name="Choi C."/>
            <person name="Cichocki N."/>
            <person name="Clum A."/>
            <person name="Copeland A."/>
            <person name="Hainaut M."/>
            <person name="Haridas S."/>
            <person name="Labutti K."/>
            <person name="Lindquist E."/>
            <person name="Lipzen A."/>
            <person name="Khouja H.-R."/>
            <person name="Murat C."/>
            <person name="Ohm R."/>
            <person name="Olson A."/>
            <person name="Spatafora J."/>
            <person name="Veneault-Fourrey C."/>
            <person name="Henrissat B."/>
            <person name="Grigoriev I."/>
            <person name="Martin F."/>
            <person name="Perotto S."/>
        </authorList>
    </citation>
    <scope>NUCLEOTIDE SEQUENCE [LARGE SCALE GENOMIC DNA]</scope>
    <source>
        <strain evidence="4 5">F</strain>
    </source>
</reference>
<dbReference type="Proteomes" id="UP000235786">
    <property type="component" value="Unassembled WGS sequence"/>
</dbReference>
<dbReference type="InterPro" id="IPR036380">
    <property type="entry name" value="Isochorismatase-like_sf"/>
</dbReference>
<dbReference type="OrthoDB" id="245563at2759"/>
<evidence type="ECO:0000259" key="3">
    <source>
        <dbReference type="Pfam" id="PF00857"/>
    </source>
</evidence>
<evidence type="ECO:0000313" key="4">
    <source>
        <dbReference type="EMBL" id="PMD29950.1"/>
    </source>
</evidence>
<name>A0A2J6QUL1_HYAVF</name>
<comment type="similarity">
    <text evidence="1">Belongs to the isochorismatase family.</text>
</comment>
<accession>A0A2J6QUL1</accession>
<dbReference type="GO" id="GO:0016787">
    <property type="term" value="F:hydrolase activity"/>
    <property type="evidence" value="ECO:0007669"/>
    <property type="project" value="UniProtKB-KW"/>
</dbReference>
<evidence type="ECO:0000256" key="1">
    <source>
        <dbReference type="ARBA" id="ARBA00006336"/>
    </source>
</evidence>
<dbReference type="InterPro" id="IPR000868">
    <property type="entry name" value="Isochorismatase-like_dom"/>
</dbReference>
<dbReference type="STRING" id="1149755.A0A2J6QUL1"/>
<dbReference type="Gene3D" id="3.40.50.850">
    <property type="entry name" value="Isochorismatase-like"/>
    <property type="match status" value="1"/>
</dbReference>
<evidence type="ECO:0000256" key="2">
    <source>
        <dbReference type="ARBA" id="ARBA00022801"/>
    </source>
</evidence>
<dbReference type="PANTHER" id="PTHR43540:SF15">
    <property type="entry name" value="BLR5631 PROTEIN"/>
    <property type="match status" value="1"/>
</dbReference>
<dbReference type="Pfam" id="PF00857">
    <property type="entry name" value="Isochorismatase"/>
    <property type="match status" value="1"/>
</dbReference>
<keyword evidence="5" id="KW-1185">Reference proteome</keyword>
<dbReference type="AlphaFoldDB" id="A0A2J6QUL1"/>
<organism evidence="4 5">
    <name type="scientific">Hyaloscypha variabilis (strain UAMH 11265 / GT02V1 / F)</name>
    <name type="common">Meliniomyces variabilis</name>
    <dbReference type="NCBI Taxonomy" id="1149755"/>
    <lineage>
        <taxon>Eukaryota</taxon>
        <taxon>Fungi</taxon>
        <taxon>Dikarya</taxon>
        <taxon>Ascomycota</taxon>
        <taxon>Pezizomycotina</taxon>
        <taxon>Leotiomycetes</taxon>
        <taxon>Helotiales</taxon>
        <taxon>Hyaloscyphaceae</taxon>
        <taxon>Hyaloscypha</taxon>
        <taxon>Hyaloscypha variabilis</taxon>
    </lineage>
</organism>
<gene>
    <name evidence="4" type="ORF">L207DRAFT_593000</name>
</gene>
<keyword evidence="2 4" id="KW-0378">Hydrolase</keyword>
<protein>
    <submittedName>
        <fullName evidence="4">Isochorismatase hydrolase</fullName>
    </submittedName>
</protein>